<feature type="region of interest" description="Disordered" evidence="1">
    <location>
        <begin position="44"/>
        <end position="88"/>
    </location>
</feature>
<keyword evidence="3" id="KW-1185">Reference proteome</keyword>
<comment type="caution">
    <text evidence="2">The sequence shown here is derived from an EMBL/GenBank/DDBJ whole genome shotgun (WGS) entry which is preliminary data.</text>
</comment>
<evidence type="ECO:0000313" key="2">
    <source>
        <dbReference type="EMBL" id="EFG31493.1"/>
    </source>
</evidence>
<organism evidence="2 3">
    <name type="scientific">Simonsiella muelleri ATCC 29453</name>
    <dbReference type="NCBI Taxonomy" id="641147"/>
    <lineage>
        <taxon>Bacteria</taxon>
        <taxon>Pseudomonadati</taxon>
        <taxon>Pseudomonadota</taxon>
        <taxon>Betaproteobacteria</taxon>
        <taxon>Neisseriales</taxon>
        <taxon>Neisseriaceae</taxon>
        <taxon>Simonsiella</taxon>
    </lineage>
</organism>
<evidence type="ECO:0000256" key="1">
    <source>
        <dbReference type="SAM" id="MobiDB-lite"/>
    </source>
</evidence>
<dbReference type="HOGENOM" id="CLU_2467319_0_0_4"/>
<dbReference type="RefSeq" id="WP_002641546.1">
    <property type="nucleotide sequence ID" value="NZ_CP019448.1"/>
</dbReference>
<reference evidence="2 3" key="1">
    <citation type="submission" date="2010-03" db="EMBL/GenBank/DDBJ databases">
        <authorList>
            <consortium name="The Broad Institute Genome Sequencing Platform"/>
            <person name="Ward D."/>
            <person name="Earl A."/>
            <person name="Feldgarden M."/>
            <person name="Gevers D."/>
            <person name="Young S."/>
            <person name="Zeng Q."/>
            <person name="Koehrsen M."/>
            <person name="Alvarado L."/>
            <person name="Berlin A.M."/>
            <person name="Borenstein D."/>
            <person name="Chapman S.B."/>
            <person name="Chen Z."/>
            <person name="Engels R."/>
            <person name="Freedman E."/>
            <person name="Gellesch M."/>
            <person name="Goldberg J."/>
            <person name="Griggs A."/>
            <person name="Gujja S."/>
            <person name="Heilman E.R."/>
            <person name="Heiman D.I."/>
            <person name="Hepburn T.A."/>
            <person name="Howarth C."/>
            <person name="Jen D."/>
            <person name="Larson L."/>
            <person name="Mehta T."/>
            <person name="Park D."/>
            <person name="Pearson M."/>
            <person name="Richards J."/>
            <person name="Roberts A."/>
            <person name="Saif S."/>
            <person name="Shea T.D."/>
            <person name="Shenoy N."/>
            <person name="Sisk P."/>
            <person name="Stolte C."/>
            <person name="Sykes S.N."/>
            <person name="Walk T."/>
            <person name="White J."/>
            <person name="Yandava C."/>
            <person name="Izard J."/>
            <person name="Baranova O.V."/>
            <person name="Blanton J.M."/>
            <person name="Tanner A.C."/>
            <person name="Dewhirst F."/>
            <person name="Haas B."/>
            <person name="Nusbaum C."/>
            <person name="Birren B."/>
        </authorList>
    </citation>
    <scope>NUCLEOTIDE SEQUENCE [LARGE SCALE GENOMIC DNA]</scope>
    <source>
        <strain evidence="2 3">ATCC 29453</strain>
    </source>
</reference>
<dbReference type="eggNOG" id="ENOG5033E8V">
    <property type="taxonomic scope" value="Bacteria"/>
</dbReference>
<dbReference type="AlphaFoldDB" id="V9HM26"/>
<gene>
    <name evidence="2" type="ORF">HMPREF9021_00763</name>
</gene>
<reference evidence="2 3" key="2">
    <citation type="submission" date="2011-10" db="EMBL/GenBank/DDBJ databases">
        <title>The Genome Sequence of Simonsiella muelleri ATCC 29453.</title>
        <authorList>
            <consortium name="The Broad Institute Genome Sequencing Platform"/>
            <consortium name="The Broad Institute Genome Sequencing Center for Infectious Disease"/>
            <person name="Earl A."/>
            <person name="Ward D."/>
            <person name="Feldgarden M."/>
            <person name="Gevers D."/>
            <person name="Izard J."/>
            <person name="Baranova O.V."/>
            <person name="Blanton J.M."/>
            <person name="Tanner A.C."/>
            <person name="Dewhirst F."/>
            <person name="Young S.K."/>
            <person name="Zeng Q."/>
            <person name="Gargeya S."/>
            <person name="Fitzgerald M."/>
            <person name="Haas B."/>
            <person name="Abouelleil A."/>
            <person name="Alvarado L."/>
            <person name="Arachchi H.M."/>
            <person name="Berlin A."/>
            <person name="Brown A."/>
            <person name="Chapman S.B."/>
            <person name="Chen Z."/>
            <person name="Dunbar C."/>
            <person name="Freedman E."/>
            <person name="Gearin G."/>
            <person name="Goldberg J."/>
            <person name="Griggs A."/>
            <person name="Gujja S."/>
            <person name="Heiman D."/>
            <person name="Howarth C."/>
            <person name="Larson L."/>
            <person name="Lui A."/>
            <person name="MacDonald P.J.P."/>
            <person name="Montmayeur A."/>
            <person name="Murphy C."/>
            <person name="Neiman D."/>
            <person name="Pearson M."/>
            <person name="Priest M."/>
            <person name="Roberts A."/>
            <person name="Saif S."/>
            <person name="Shea T."/>
            <person name="Shenoy N."/>
            <person name="Sisk P."/>
            <person name="Stolte C."/>
            <person name="Sykes S."/>
            <person name="Wortman J."/>
            <person name="Nusbaum C."/>
            <person name="Birren B."/>
        </authorList>
    </citation>
    <scope>NUCLEOTIDE SEQUENCE [LARGE SCALE GENOMIC DNA]</scope>
    <source>
        <strain evidence="2 3">ATCC 29453</strain>
    </source>
</reference>
<dbReference type="Proteomes" id="UP000017813">
    <property type="component" value="Unassembled WGS sequence"/>
</dbReference>
<dbReference type="STRING" id="641147.HMPREF9021_00763"/>
<feature type="compositionally biased region" description="Polar residues" evidence="1">
    <location>
        <begin position="53"/>
        <end position="88"/>
    </location>
</feature>
<accession>V9HM26</accession>
<name>V9HM26_9NEIS</name>
<proteinExistence type="predicted"/>
<dbReference type="KEGG" id="smur:BWP33_09465"/>
<dbReference type="OrthoDB" id="8613581at2"/>
<evidence type="ECO:0000313" key="3">
    <source>
        <dbReference type="Proteomes" id="UP000017813"/>
    </source>
</evidence>
<dbReference type="EMBL" id="ADCY02000013">
    <property type="protein sequence ID" value="EFG31493.1"/>
    <property type="molecule type" value="Genomic_DNA"/>
</dbReference>
<sequence length="88" mass="9616">MAKLIKAFRGVPNGVLYPVEYEKGDECPPELEEAARELGCLAAKKAKKDDVSETPSMEMQPETQPSEMQETDTQPSETAQSKQAADSV</sequence>
<protein>
    <submittedName>
        <fullName evidence="2">Uncharacterized protein</fullName>
    </submittedName>
</protein>